<evidence type="ECO:0000313" key="2">
    <source>
        <dbReference type="Proteomes" id="UP000594638"/>
    </source>
</evidence>
<name>A0A8S0RHR1_OLEEU</name>
<sequence>MMTAQAWRLRMKDMQILFSTWYDGKVKTAGTAVEASAEVWYRRDEMNLIEILGRELSVGLSVRLSI</sequence>
<accession>A0A8S0RHR1</accession>
<proteinExistence type="predicted"/>
<dbReference type="Proteomes" id="UP000594638">
    <property type="component" value="Unassembled WGS sequence"/>
</dbReference>
<keyword evidence="2" id="KW-1185">Reference proteome</keyword>
<dbReference type="AlphaFoldDB" id="A0A8S0RHR1"/>
<gene>
    <name evidence="1" type="ORF">OLEA9_A093917</name>
</gene>
<dbReference type="EMBL" id="CACTIH010003623">
    <property type="protein sequence ID" value="CAA2978856.1"/>
    <property type="molecule type" value="Genomic_DNA"/>
</dbReference>
<reference evidence="1 2" key="1">
    <citation type="submission" date="2019-12" db="EMBL/GenBank/DDBJ databases">
        <authorList>
            <person name="Alioto T."/>
            <person name="Alioto T."/>
            <person name="Gomez Garrido J."/>
        </authorList>
    </citation>
    <scope>NUCLEOTIDE SEQUENCE [LARGE SCALE GENOMIC DNA]</scope>
</reference>
<protein>
    <submittedName>
        <fullName evidence="1">Uncharacterized protein</fullName>
    </submittedName>
</protein>
<comment type="caution">
    <text evidence="1">The sequence shown here is derived from an EMBL/GenBank/DDBJ whole genome shotgun (WGS) entry which is preliminary data.</text>
</comment>
<dbReference type="Gramene" id="OE9A093917T1">
    <property type="protein sequence ID" value="OE9A093917C1"/>
    <property type="gene ID" value="OE9A093917"/>
</dbReference>
<evidence type="ECO:0000313" key="1">
    <source>
        <dbReference type="EMBL" id="CAA2978856.1"/>
    </source>
</evidence>
<organism evidence="1 2">
    <name type="scientific">Olea europaea subsp. europaea</name>
    <dbReference type="NCBI Taxonomy" id="158383"/>
    <lineage>
        <taxon>Eukaryota</taxon>
        <taxon>Viridiplantae</taxon>
        <taxon>Streptophyta</taxon>
        <taxon>Embryophyta</taxon>
        <taxon>Tracheophyta</taxon>
        <taxon>Spermatophyta</taxon>
        <taxon>Magnoliopsida</taxon>
        <taxon>eudicotyledons</taxon>
        <taxon>Gunneridae</taxon>
        <taxon>Pentapetalae</taxon>
        <taxon>asterids</taxon>
        <taxon>lamiids</taxon>
        <taxon>Lamiales</taxon>
        <taxon>Oleaceae</taxon>
        <taxon>Oleeae</taxon>
        <taxon>Olea</taxon>
    </lineage>
</organism>